<feature type="domain" description="HTH araC/xylS-type" evidence="3">
    <location>
        <begin position="213"/>
        <end position="311"/>
    </location>
</feature>
<dbReference type="InterPro" id="IPR009057">
    <property type="entry name" value="Homeodomain-like_sf"/>
</dbReference>
<dbReference type="PANTHER" id="PTHR43130:SF3">
    <property type="entry name" value="HTH-TYPE TRANSCRIPTIONAL REGULATOR RV1931C"/>
    <property type="match status" value="1"/>
</dbReference>
<dbReference type="InterPro" id="IPR018060">
    <property type="entry name" value="HTH_AraC"/>
</dbReference>
<evidence type="ECO:0000259" key="3">
    <source>
        <dbReference type="PROSITE" id="PS01124"/>
    </source>
</evidence>
<dbReference type="Gene3D" id="1.10.10.60">
    <property type="entry name" value="Homeodomain-like"/>
    <property type="match status" value="2"/>
</dbReference>
<dbReference type="PROSITE" id="PS01124">
    <property type="entry name" value="HTH_ARAC_FAMILY_2"/>
    <property type="match status" value="1"/>
</dbReference>
<evidence type="ECO:0000256" key="1">
    <source>
        <dbReference type="ARBA" id="ARBA00023015"/>
    </source>
</evidence>
<evidence type="ECO:0000313" key="4">
    <source>
        <dbReference type="EMBL" id="GIG93029.1"/>
    </source>
</evidence>
<protein>
    <submittedName>
        <fullName evidence="4">AraC family transcriptional regulator</fullName>
    </submittedName>
</protein>
<name>A0ABQ4EEA9_9ACTN</name>
<keyword evidence="2" id="KW-0804">Transcription</keyword>
<dbReference type="SUPFAM" id="SSF46689">
    <property type="entry name" value="Homeodomain-like"/>
    <property type="match status" value="2"/>
</dbReference>
<proteinExistence type="predicted"/>
<keyword evidence="1" id="KW-0805">Transcription regulation</keyword>
<dbReference type="Pfam" id="PF12833">
    <property type="entry name" value="HTH_18"/>
    <property type="match status" value="1"/>
</dbReference>
<dbReference type="PANTHER" id="PTHR43130">
    <property type="entry name" value="ARAC-FAMILY TRANSCRIPTIONAL REGULATOR"/>
    <property type="match status" value="1"/>
</dbReference>
<organism evidence="4 5">
    <name type="scientific">Plantactinospora endophytica</name>
    <dbReference type="NCBI Taxonomy" id="673535"/>
    <lineage>
        <taxon>Bacteria</taxon>
        <taxon>Bacillati</taxon>
        <taxon>Actinomycetota</taxon>
        <taxon>Actinomycetes</taxon>
        <taxon>Micromonosporales</taxon>
        <taxon>Micromonosporaceae</taxon>
        <taxon>Plantactinospora</taxon>
    </lineage>
</organism>
<dbReference type="SUPFAM" id="SSF52317">
    <property type="entry name" value="Class I glutamine amidotransferase-like"/>
    <property type="match status" value="1"/>
</dbReference>
<sequence>MVGFLSVSVYVPQRVHTASLGLAAEVFGDGPAPGLPSIEMVYCSDQPGPLATDLGLSFVVEHGLDRLAQSDLVVLLSARQPQEPSVDLAAAVCEAHRRGAIVIGQYLGPYALAATGLLDGLRATTHRTLVDDFATRYPAVDVVPHVLYVDEGQIITGAGADVDVYLHLVRREHGTAAANAIARNVISAPHQDRGRTEFAPAPTVADGEMDRLAEVLEWTATNLHRSPQVSELAGRAFMSPRTFIRRFKAVTGTTPHAWLQRQRQIRSEELLKSTNLSIEEIARRVGYASTAGLREQFVKRHGIPPLAYRRAFAAATAPQRQDLNCLRRVADR</sequence>
<comment type="caution">
    <text evidence="4">The sequence shown here is derived from an EMBL/GenBank/DDBJ whole genome shotgun (WGS) entry which is preliminary data.</text>
</comment>
<dbReference type="InterPro" id="IPR029062">
    <property type="entry name" value="Class_I_gatase-like"/>
</dbReference>
<dbReference type="SMART" id="SM00342">
    <property type="entry name" value="HTH_ARAC"/>
    <property type="match status" value="1"/>
</dbReference>
<gene>
    <name evidence="4" type="ORF">Pen02_79650</name>
</gene>
<reference evidence="4 5" key="1">
    <citation type="submission" date="2021-01" db="EMBL/GenBank/DDBJ databases">
        <title>Whole genome shotgun sequence of Plantactinospora endophytica NBRC 110450.</title>
        <authorList>
            <person name="Komaki H."/>
            <person name="Tamura T."/>
        </authorList>
    </citation>
    <scope>NUCLEOTIDE SEQUENCE [LARGE SCALE GENOMIC DNA]</scope>
    <source>
        <strain evidence="4 5">NBRC 110450</strain>
    </source>
</reference>
<keyword evidence="5" id="KW-1185">Reference proteome</keyword>
<dbReference type="InterPro" id="IPR052158">
    <property type="entry name" value="INH-QAR"/>
</dbReference>
<dbReference type="Proteomes" id="UP000646749">
    <property type="component" value="Unassembled WGS sequence"/>
</dbReference>
<evidence type="ECO:0000256" key="2">
    <source>
        <dbReference type="ARBA" id="ARBA00023163"/>
    </source>
</evidence>
<dbReference type="Gene3D" id="3.40.50.880">
    <property type="match status" value="1"/>
</dbReference>
<accession>A0ABQ4EEA9</accession>
<dbReference type="EMBL" id="BONW01000050">
    <property type="protein sequence ID" value="GIG93029.1"/>
    <property type="molecule type" value="Genomic_DNA"/>
</dbReference>
<evidence type="ECO:0000313" key="5">
    <source>
        <dbReference type="Proteomes" id="UP000646749"/>
    </source>
</evidence>